<organism evidence="1 2">
    <name type="scientific">Caerostris darwini</name>
    <dbReference type="NCBI Taxonomy" id="1538125"/>
    <lineage>
        <taxon>Eukaryota</taxon>
        <taxon>Metazoa</taxon>
        <taxon>Ecdysozoa</taxon>
        <taxon>Arthropoda</taxon>
        <taxon>Chelicerata</taxon>
        <taxon>Arachnida</taxon>
        <taxon>Araneae</taxon>
        <taxon>Araneomorphae</taxon>
        <taxon>Entelegynae</taxon>
        <taxon>Araneoidea</taxon>
        <taxon>Araneidae</taxon>
        <taxon>Caerostris</taxon>
    </lineage>
</organism>
<dbReference type="AlphaFoldDB" id="A0AAV4VLZ8"/>
<keyword evidence="2" id="KW-1185">Reference proteome</keyword>
<gene>
    <name evidence="1" type="ORF">CDAR_38321</name>
</gene>
<comment type="caution">
    <text evidence="1">The sequence shown here is derived from an EMBL/GenBank/DDBJ whole genome shotgun (WGS) entry which is preliminary data.</text>
</comment>
<name>A0AAV4VLZ8_9ARAC</name>
<evidence type="ECO:0000313" key="1">
    <source>
        <dbReference type="EMBL" id="GIY71201.1"/>
    </source>
</evidence>
<accession>A0AAV4VLZ8</accession>
<reference evidence="1 2" key="1">
    <citation type="submission" date="2021-06" db="EMBL/GenBank/DDBJ databases">
        <title>Caerostris darwini draft genome.</title>
        <authorList>
            <person name="Kono N."/>
            <person name="Arakawa K."/>
        </authorList>
    </citation>
    <scope>NUCLEOTIDE SEQUENCE [LARGE SCALE GENOMIC DNA]</scope>
</reference>
<protein>
    <submittedName>
        <fullName evidence="1">Uncharacterized protein</fullName>
    </submittedName>
</protein>
<sequence length="154" mass="17751">MNMQSRQSGMQDCEISRFQEKEYDAMAIARKSDRREENTSFASDLNCTSINAKYHRNPHTVNEYNHTPALKHASTRTNTITRQNEFLNIHNSGYSNMEKSDSYSIAGFGQGLLDSRQGMKEIPHNSYNLKANLPTRWNFKMFSSVIFADLTKEI</sequence>
<dbReference type="Proteomes" id="UP001054837">
    <property type="component" value="Unassembled WGS sequence"/>
</dbReference>
<evidence type="ECO:0000313" key="2">
    <source>
        <dbReference type="Proteomes" id="UP001054837"/>
    </source>
</evidence>
<dbReference type="EMBL" id="BPLQ01013298">
    <property type="protein sequence ID" value="GIY71201.1"/>
    <property type="molecule type" value="Genomic_DNA"/>
</dbReference>
<proteinExistence type="predicted"/>